<evidence type="ECO:0000313" key="1">
    <source>
        <dbReference type="EMBL" id="MBD2318269.1"/>
    </source>
</evidence>
<reference evidence="1 2" key="1">
    <citation type="journal article" date="2020" name="ISME J.">
        <title>Comparative genomics reveals insights into cyanobacterial evolution and habitat adaptation.</title>
        <authorList>
            <person name="Chen M.Y."/>
            <person name="Teng W.K."/>
            <person name="Zhao L."/>
            <person name="Hu C.X."/>
            <person name="Zhou Y.K."/>
            <person name="Han B.P."/>
            <person name="Song L.R."/>
            <person name="Shu W.S."/>
        </authorList>
    </citation>
    <scope>NUCLEOTIDE SEQUENCE [LARGE SCALE GENOMIC DNA]</scope>
    <source>
        <strain evidence="1 2">FACHB-1050</strain>
    </source>
</reference>
<accession>A0ABR8CFE6</accession>
<organism evidence="1 2">
    <name type="scientific">Phormidium tenue FACHB-1050</name>
    <dbReference type="NCBI Taxonomy" id="2692857"/>
    <lineage>
        <taxon>Bacteria</taxon>
        <taxon>Bacillati</taxon>
        <taxon>Cyanobacteriota</taxon>
        <taxon>Cyanophyceae</taxon>
        <taxon>Oscillatoriophycideae</taxon>
        <taxon>Oscillatoriales</taxon>
        <taxon>Oscillatoriaceae</taxon>
        <taxon>Phormidium</taxon>
    </lineage>
</organism>
<proteinExistence type="predicted"/>
<evidence type="ECO:0000313" key="2">
    <source>
        <dbReference type="Proteomes" id="UP000618445"/>
    </source>
</evidence>
<comment type="caution">
    <text evidence="1">The sequence shown here is derived from an EMBL/GenBank/DDBJ whole genome shotgun (WGS) entry which is preliminary data.</text>
</comment>
<keyword evidence="2" id="KW-1185">Reference proteome</keyword>
<dbReference type="Proteomes" id="UP000618445">
    <property type="component" value="Unassembled WGS sequence"/>
</dbReference>
<name>A0ABR8CFE6_9CYAN</name>
<dbReference type="EMBL" id="JACJQY010000026">
    <property type="protein sequence ID" value="MBD2318269.1"/>
    <property type="molecule type" value="Genomic_DNA"/>
</dbReference>
<protein>
    <submittedName>
        <fullName evidence="1">Uncharacterized protein</fullName>
    </submittedName>
</protein>
<dbReference type="RefSeq" id="WP_190579134.1">
    <property type="nucleotide sequence ID" value="NZ_CAWPQU010000019.1"/>
</dbReference>
<gene>
    <name evidence="1" type="ORF">H6G05_15620</name>
</gene>
<sequence>MSNVIEIKYQNSQNTSTVELIDLLNLIESNKQQQLIWSILDLEAIGDISMIWERGILDLEANIKYLPQGLILSWKMLVQLAQKFDQVINTVIVGCQKVSNIPSLEPNIDLDEPCEIVLELIDSSVWRIYTKDKLLSAKLALFTPEPSNVRQLEAIAKALH</sequence>